<feature type="transmembrane region" description="Helical" evidence="6">
    <location>
        <begin position="67"/>
        <end position="84"/>
    </location>
</feature>
<feature type="transmembrane region" description="Helical" evidence="6">
    <location>
        <begin position="315"/>
        <end position="338"/>
    </location>
</feature>
<feature type="transmembrane region" description="Helical" evidence="6">
    <location>
        <begin position="344"/>
        <end position="368"/>
    </location>
</feature>
<evidence type="ECO:0008006" key="9">
    <source>
        <dbReference type="Google" id="ProtNLM"/>
    </source>
</evidence>
<dbReference type="PANTHER" id="PTHR43124">
    <property type="entry name" value="PURINE EFFLUX PUMP PBUE"/>
    <property type="match status" value="1"/>
</dbReference>
<name>A0A2R6AIU6_9ARCH</name>
<feature type="transmembrane region" description="Helical" evidence="6">
    <location>
        <begin position="228"/>
        <end position="247"/>
    </location>
</feature>
<evidence type="ECO:0000256" key="1">
    <source>
        <dbReference type="ARBA" id="ARBA00004651"/>
    </source>
</evidence>
<evidence type="ECO:0000256" key="5">
    <source>
        <dbReference type="ARBA" id="ARBA00023136"/>
    </source>
</evidence>
<organism evidence="7 8">
    <name type="scientific">Candidatus Marsarchaeota G1 archaeon BE_D</name>
    <dbReference type="NCBI Taxonomy" id="1978156"/>
    <lineage>
        <taxon>Archaea</taxon>
        <taxon>Candidatus Marsarchaeota</taxon>
        <taxon>Candidatus Marsarchaeota group 1</taxon>
    </lineage>
</organism>
<feature type="transmembrane region" description="Helical" evidence="6">
    <location>
        <begin position="41"/>
        <end position="60"/>
    </location>
</feature>
<evidence type="ECO:0000256" key="3">
    <source>
        <dbReference type="ARBA" id="ARBA00022692"/>
    </source>
</evidence>
<keyword evidence="4 6" id="KW-1133">Transmembrane helix</keyword>
<feature type="transmembrane region" description="Helical" evidence="6">
    <location>
        <begin position="90"/>
        <end position="111"/>
    </location>
</feature>
<dbReference type="Gene3D" id="1.20.1250.20">
    <property type="entry name" value="MFS general substrate transporter like domains"/>
    <property type="match status" value="2"/>
</dbReference>
<dbReference type="PANTHER" id="PTHR43124:SF3">
    <property type="entry name" value="CHLORAMPHENICOL EFFLUX PUMP RV0191"/>
    <property type="match status" value="1"/>
</dbReference>
<evidence type="ECO:0000313" key="7">
    <source>
        <dbReference type="EMBL" id="PSN86291.1"/>
    </source>
</evidence>
<dbReference type="Proteomes" id="UP000240569">
    <property type="component" value="Unassembled WGS sequence"/>
</dbReference>
<dbReference type="InterPro" id="IPR050189">
    <property type="entry name" value="MFS_Efflux_Transporters"/>
</dbReference>
<feature type="transmembrane region" description="Helical" evidence="6">
    <location>
        <begin position="282"/>
        <end position="303"/>
    </location>
</feature>
<sequence>MDLKRILFLAFAYRASANMLQTSVPLYARYTLKLSDGATSILVTLSNVIAVFSFLLLISFRRDLKKALCVCFLLMCAGTSLILFARSFLALFLCFALANLGSAPLQSLLFTSTVFASKKETSFKNVSLFTSALSLSLVLGPLYQALVLRLFQNNLLLSMLSFLPFTLCALIVCLFTHLHTTASFEFGKIDFLRDKAYITALLVEAMYALPFVALLTFGGIFLKERFSVSLSLVELLYSLFFVTSFLTRFALSKFAQKRFALVTFSTFLTIFSLVALSFSQNLFITSFLFVLLGFPHGVTYPLSSSYVAESVKKERLTFASSLSQSFFGVTSFLVIPFVGYVGEIFGLGFAFLLLTPFIFALYLGFCLLNS</sequence>
<feature type="transmembrane region" description="Helical" evidence="6">
    <location>
        <begin position="259"/>
        <end position="276"/>
    </location>
</feature>
<dbReference type="SUPFAM" id="SSF103473">
    <property type="entry name" value="MFS general substrate transporter"/>
    <property type="match status" value="1"/>
</dbReference>
<dbReference type="Pfam" id="PF07690">
    <property type="entry name" value="MFS_1"/>
    <property type="match status" value="1"/>
</dbReference>
<evidence type="ECO:0000256" key="2">
    <source>
        <dbReference type="ARBA" id="ARBA00022475"/>
    </source>
</evidence>
<evidence type="ECO:0000313" key="8">
    <source>
        <dbReference type="Proteomes" id="UP000240569"/>
    </source>
</evidence>
<dbReference type="GO" id="GO:0022857">
    <property type="term" value="F:transmembrane transporter activity"/>
    <property type="evidence" value="ECO:0007669"/>
    <property type="project" value="InterPro"/>
</dbReference>
<accession>A0A2R6AIU6</accession>
<feature type="transmembrane region" description="Helical" evidence="6">
    <location>
        <begin position="155"/>
        <end position="175"/>
    </location>
</feature>
<feature type="transmembrane region" description="Helical" evidence="6">
    <location>
        <begin position="123"/>
        <end position="143"/>
    </location>
</feature>
<reference evidence="7 8" key="1">
    <citation type="submission" date="2017-04" db="EMBL/GenBank/DDBJ databases">
        <title>Novel microbial lineages endemic to geothermal iron-oxide mats fill important gaps in the evolutionary history of Archaea.</title>
        <authorList>
            <person name="Jay Z.J."/>
            <person name="Beam J.P."/>
            <person name="Dlakic M."/>
            <person name="Rusch D.B."/>
            <person name="Kozubal M.A."/>
            <person name="Inskeep W.P."/>
        </authorList>
    </citation>
    <scope>NUCLEOTIDE SEQUENCE [LARGE SCALE GENOMIC DNA]</scope>
    <source>
        <strain evidence="7">BE_D</strain>
    </source>
</reference>
<dbReference type="InterPro" id="IPR036259">
    <property type="entry name" value="MFS_trans_sf"/>
</dbReference>
<comment type="subcellular location">
    <subcellularLocation>
        <location evidence="1">Cell membrane</location>
        <topology evidence="1">Multi-pass membrane protein</topology>
    </subcellularLocation>
</comment>
<comment type="caution">
    <text evidence="7">The sequence shown here is derived from an EMBL/GenBank/DDBJ whole genome shotgun (WGS) entry which is preliminary data.</text>
</comment>
<feature type="transmembrane region" description="Helical" evidence="6">
    <location>
        <begin position="196"/>
        <end position="222"/>
    </location>
</feature>
<proteinExistence type="predicted"/>
<keyword evidence="3 6" id="KW-0812">Transmembrane</keyword>
<dbReference type="AlphaFoldDB" id="A0A2R6AIU6"/>
<keyword evidence="5 6" id="KW-0472">Membrane</keyword>
<protein>
    <recommendedName>
        <fullName evidence="9">Major facilitator superfamily (MFS) profile domain-containing protein</fullName>
    </recommendedName>
</protein>
<dbReference type="InterPro" id="IPR011701">
    <property type="entry name" value="MFS"/>
</dbReference>
<evidence type="ECO:0000256" key="4">
    <source>
        <dbReference type="ARBA" id="ARBA00022989"/>
    </source>
</evidence>
<gene>
    <name evidence="7" type="ORF">B9Q02_03080</name>
</gene>
<evidence type="ECO:0000256" key="6">
    <source>
        <dbReference type="SAM" id="Phobius"/>
    </source>
</evidence>
<keyword evidence="2" id="KW-1003">Cell membrane</keyword>
<dbReference type="EMBL" id="NEXD01000009">
    <property type="protein sequence ID" value="PSN86291.1"/>
    <property type="molecule type" value="Genomic_DNA"/>
</dbReference>
<dbReference type="GO" id="GO:0005886">
    <property type="term" value="C:plasma membrane"/>
    <property type="evidence" value="ECO:0007669"/>
    <property type="project" value="UniProtKB-SubCell"/>
</dbReference>